<keyword evidence="3" id="KW-1003">Cell membrane</keyword>
<dbReference type="PANTHER" id="PTHR30012:SF0">
    <property type="entry name" value="TYPE II SECRETION SYSTEM PROTEIN F-RELATED"/>
    <property type="match status" value="1"/>
</dbReference>
<dbReference type="InterPro" id="IPR018076">
    <property type="entry name" value="T2SS_GspF_dom"/>
</dbReference>
<evidence type="ECO:0000313" key="9">
    <source>
        <dbReference type="EMBL" id="QKF79325.1"/>
    </source>
</evidence>
<dbReference type="Gene3D" id="1.20.81.30">
    <property type="entry name" value="Type II secretion system (T2SS), domain F"/>
    <property type="match status" value="2"/>
</dbReference>
<dbReference type="PANTHER" id="PTHR30012">
    <property type="entry name" value="GENERAL SECRETION PATHWAY PROTEIN"/>
    <property type="match status" value="1"/>
</dbReference>
<keyword evidence="5 7" id="KW-1133">Transmembrane helix</keyword>
<feature type="transmembrane region" description="Helical" evidence="7">
    <location>
        <begin position="199"/>
        <end position="228"/>
    </location>
</feature>
<name>A0A7L5HJB3_9BACT</name>
<feature type="transmembrane region" description="Helical" evidence="7">
    <location>
        <begin position="359"/>
        <end position="380"/>
    </location>
</feature>
<dbReference type="PRINTS" id="PR00812">
    <property type="entry name" value="BCTERIALGSPF"/>
</dbReference>
<evidence type="ECO:0000256" key="7">
    <source>
        <dbReference type="SAM" id="Phobius"/>
    </source>
</evidence>
<evidence type="ECO:0000256" key="4">
    <source>
        <dbReference type="ARBA" id="ARBA00022692"/>
    </source>
</evidence>
<evidence type="ECO:0000256" key="3">
    <source>
        <dbReference type="ARBA" id="ARBA00022475"/>
    </source>
</evidence>
<proteinExistence type="inferred from homology"/>
<protein>
    <submittedName>
        <fullName evidence="9">Transformation system, membrane protein CtsF</fullName>
    </submittedName>
</protein>
<evidence type="ECO:0000256" key="5">
    <source>
        <dbReference type="ARBA" id="ARBA00022989"/>
    </source>
</evidence>
<keyword evidence="10" id="KW-1185">Reference proteome</keyword>
<keyword evidence="6 7" id="KW-0472">Membrane</keyword>
<reference evidence="9 10" key="1">
    <citation type="submission" date="2020-05" db="EMBL/GenBank/DDBJ databases">
        <title>Complete genome sequencing of Campylobacter and Arcobacter type strains.</title>
        <authorList>
            <person name="Miller W.G."/>
            <person name="Yee E."/>
        </authorList>
    </citation>
    <scope>NUCLEOTIDE SEQUENCE [LARGE SCALE GENOMIC DNA]</scope>
    <source>
        <strain evidence="9 10">CCUG 73571</strain>
    </source>
</reference>
<accession>A0A7L5HJB3</accession>
<evidence type="ECO:0000313" key="10">
    <source>
        <dbReference type="Proteomes" id="UP000509246"/>
    </source>
</evidence>
<evidence type="ECO:0000259" key="8">
    <source>
        <dbReference type="Pfam" id="PF00482"/>
    </source>
</evidence>
<dbReference type="GO" id="GO:0005886">
    <property type="term" value="C:plasma membrane"/>
    <property type="evidence" value="ECO:0007669"/>
    <property type="project" value="UniProtKB-SubCell"/>
</dbReference>
<dbReference type="Proteomes" id="UP000509246">
    <property type="component" value="Chromosome"/>
</dbReference>
<evidence type="ECO:0000256" key="6">
    <source>
        <dbReference type="ARBA" id="ARBA00023136"/>
    </source>
</evidence>
<organism evidence="9 10">
    <name type="scientific">Campylobacter armoricus</name>
    <dbReference type="NCBI Taxonomy" id="2505970"/>
    <lineage>
        <taxon>Bacteria</taxon>
        <taxon>Pseudomonadati</taxon>
        <taxon>Campylobacterota</taxon>
        <taxon>Epsilonproteobacteria</taxon>
        <taxon>Campylobacterales</taxon>
        <taxon>Campylobacteraceae</taxon>
        <taxon>Campylobacter</taxon>
    </lineage>
</organism>
<dbReference type="EMBL" id="CP053825">
    <property type="protein sequence ID" value="QKF79325.1"/>
    <property type="molecule type" value="Genomic_DNA"/>
</dbReference>
<evidence type="ECO:0000256" key="1">
    <source>
        <dbReference type="ARBA" id="ARBA00004651"/>
    </source>
</evidence>
<feature type="transmembrane region" description="Helical" evidence="7">
    <location>
        <begin position="157"/>
        <end position="179"/>
    </location>
</feature>
<dbReference type="GeneID" id="56586104"/>
<gene>
    <name evidence="9" type="primary">ctsF</name>
    <name evidence="9" type="ORF">CARM_0371</name>
</gene>
<feature type="domain" description="Type II secretion system protein GspF" evidence="8">
    <location>
        <begin position="61"/>
        <end position="180"/>
    </location>
</feature>
<dbReference type="Pfam" id="PF00482">
    <property type="entry name" value="T2SSF"/>
    <property type="match status" value="2"/>
</dbReference>
<dbReference type="AlphaFoldDB" id="A0A7L5HJB3"/>
<dbReference type="InterPro" id="IPR042094">
    <property type="entry name" value="T2SS_GspF_sf"/>
</dbReference>
<dbReference type="RefSeq" id="WP_139424577.1">
    <property type="nucleotide sequence ID" value="NZ_CBCSFY010000003.1"/>
</dbReference>
<comment type="similarity">
    <text evidence="2">Belongs to the GSP F family.</text>
</comment>
<dbReference type="KEGG" id="carm:CARM_0371"/>
<dbReference type="InterPro" id="IPR003004">
    <property type="entry name" value="GspF/PilC"/>
</dbReference>
<comment type="subcellular location">
    <subcellularLocation>
        <location evidence="1">Cell membrane</location>
        <topology evidence="1">Multi-pass membrane protein</topology>
    </subcellularLocation>
</comment>
<keyword evidence="4 7" id="KW-0812">Transmembrane</keyword>
<feature type="domain" description="Type II secretion system protein GspF" evidence="8">
    <location>
        <begin position="259"/>
        <end position="378"/>
    </location>
</feature>
<sequence length="388" mass="45172">MKKFIITYIINEKTKQCVIKAKTLYEARLLALKKYSKLVDIQEYSSQIKEKLKDEELIFILKDLSVILKAGMSLQEAVLEFKNYTYDKKVSNKFGEIYNKLINGYSYEKSFMCILNSRELAILKICEGKQELSKAFDIIVDLKEKNLKNIKQFKKAISYPTIVFVFIVAAFFILMTFVLPEFKILFEQLELNLPIITKILFSIADFFTNFIVYIVLGILAFVVFIVFLKNTLFLHKMIFYFPVFGKIIQSQDKFCFFIILSHLLNAGIDAKKAFELSIEGIENLFLKNKMFEAMRLFESGLDIAQAFLKIDIFEPFVIRMLKLALKSSKLDKSSYELALFFEYKKENYTQKLLTLLEPLMTIIMASLILILALGVFLPMWQMSQGVSF</sequence>
<evidence type="ECO:0000256" key="2">
    <source>
        <dbReference type="ARBA" id="ARBA00005745"/>
    </source>
</evidence>